<name>A0ABV7TQI7_9RHOB</name>
<proteinExistence type="predicted"/>
<evidence type="ECO:0000313" key="2">
    <source>
        <dbReference type="EMBL" id="MFC3616628.1"/>
    </source>
</evidence>
<reference evidence="3" key="1">
    <citation type="journal article" date="2019" name="Int. J. Syst. Evol. Microbiol.">
        <title>The Global Catalogue of Microorganisms (GCM) 10K type strain sequencing project: providing services to taxonomists for standard genome sequencing and annotation.</title>
        <authorList>
            <consortium name="The Broad Institute Genomics Platform"/>
            <consortium name="The Broad Institute Genome Sequencing Center for Infectious Disease"/>
            <person name="Wu L."/>
            <person name="Ma J."/>
        </authorList>
    </citation>
    <scope>NUCLEOTIDE SEQUENCE [LARGE SCALE GENOMIC DNA]</scope>
    <source>
        <strain evidence="3">KCTC 42911</strain>
    </source>
</reference>
<protein>
    <recommendedName>
        <fullName evidence="4">Lipoprotein</fullName>
    </recommendedName>
</protein>
<evidence type="ECO:0000256" key="1">
    <source>
        <dbReference type="SAM" id="SignalP"/>
    </source>
</evidence>
<keyword evidence="1" id="KW-0732">Signal</keyword>
<feature type="signal peptide" evidence="1">
    <location>
        <begin position="1"/>
        <end position="16"/>
    </location>
</feature>
<evidence type="ECO:0000313" key="3">
    <source>
        <dbReference type="Proteomes" id="UP001595629"/>
    </source>
</evidence>
<organism evidence="2 3">
    <name type="scientific">Lutimaribacter marinistellae</name>
    <dbReference type="NCBI Taxonomy" id="1820329"/>
    <lineage>
        <taxon>Bacteria</taxon>
        <taxon>Pseudomonadati</taxon>
        <taxon>Pseudomonadota</taxon>
        <taxon>Alphaproteobacteria</taxon>
        <taxon>Rhodobacterales</taxon>
        <taxon>Roseobacteraceae</taxon>
        <taxon>Lutimaribacter</taxon>
    </lineage>
</organism>
<dbReference type="EMBL" id="JBHRXI010000049">
    <property type="protein sequence ID" value="MFC3616628.1"/>
    <property type="molecule type" value="Genomic_DNA"/>
</dbReference>
<evidence type="ECO:0008006" key="4">
    <source>
        <dbReference type="Google" id="ProtNLM"/>
    </source>
</evidence>
<feature type="chain" id="PRO_5047381292" description="Lipoprotein" evidence="1">
    <location>
        <begin position="17"/>
        <end position="172"/>
    </location>
</feature>
<dbReference type="Proteomes" id="UP001595629">
    <property type="component" value="Unassembled WGS sequence"/>
</dbReference>
<keyword evidence="3" id="KW-1185">Reference proteome</keyword>
<comment type="caution">
    <text evidence="2">The sequence shown here is derived from an EMBL/GenBank/DDBJ whole genome shotgun (WGS) entry which is preliminary data.</text>
</comment>
<dbReference type="PROSITE" id="PS51257">
    <property type="entry name" value="PROKAR_LIPOPROTEIN"/>
    <property type="match status" value="1"/>
</dbReference>
<sequence>MRIAFTGLLMATFALSSCGGWSDSRVNPSNWFGGSSEVPVDTVPVSAETNPLIPQSTGTNLLRRPEAEDRSQPIMNVTELEVAQTPSGAIIRATGVALRQGAFNAELRLDPTAAEGTLAYTFRVVYPEDPTPQGTQNSRTIRAAVTLSRQSLAGISTIRVSGAQNARETRRR</sequence>
<accession>A0ABV7TQI7</accession>
<dbReference type="RefSeq" id="WP_386737942.1">
    <property type="nucleotide sequence ID" value="NZ_JBHRXI010000049.1"/>
</dbReference>
<gene>
    <name evidence="2" type="ORF">ACFORG_23040</name>
</gene>